<protein>
    <submittedName>
        <fullName evidence="3">Uncharacterized protein</fullName>
    </submittedName>
</protein>
<organism evidence="3 4">
    <name type="scientific">Armillaria luteobubalina</name>
    <dbReference type="NCBI Taxonomy" id="153913"/>
    <lineage>
        <taxon>Eukaryota</taxon>
        <taxon>Fungi</taxon>
        <taxon>Dikarya</taxon>
        <taxon>Basidiomycota</taxon>
        <taxon>Agaricomycotina</taxon>
        <taxon>Agaricomycetes</taxon>
        <taxon>Agaricomycetidae</taxon>
        <taxon>Agaricales</taxon>
        <taxon>Marasmiineae</taxon>
        <taxon>Physalacriaceae</taxon>
        <taxon>Armillaria</taxon>
    </lineage>
</organism>
<keyword evidence="4" id="KW-1185">Reference proteome</keyword>
<feature type="transmembrane region" description="Helical" evidence="2">
    <location>
        <begin position="49"/>
        <end position="70"/>
    </location>
</feature>
<evidence type="ECO:0000313" key="3">
    <source>
        <dbReference type="EMBL" id="KAK0499214.1"/>
    </source>
</evidence>
<feature type="transmembrane region" description="Helical" evidence="2">
    <location>
        <begin position="12"/>
        <end position="37"/>
    </location>
</feature>
<reference evidence="3" key="1">
    <citation type="submission" date="2023-06" db="EMBL/GenBank/DDBJ databases">
        <authorList>
            <consortium name="Lawrence Berkeley National Laboratory"/>
            <person name="Ahrendt S."/>
            <person name="Sahu N."/>
            <person name="Indic B."/>
            <person name="Wong-Bajracharya J."/>
            <person name="Merenyi Z."/>
            <person name="Ke H.-M."/>
            <person name="Monk M."/>
            <person name="Kocsube S."/>
            <person name="Drula E."/>
            <person name="Lipzen A."/>
            <person name="Balint B."/>
            <person name="Henrissat B."/>
            <person name="Andreopoulos B."/>
            <person name="Martin F.M."/>
            <person name="Harder C.B."/>
            <person name="Rigling D."/>
            <person name="Ford K.L."/>
            <person name="Foster G.D."/>
            <person name="Pangilinan J."/>
            <person name="Papanicolaou A."/>
            <person name="Barry K."/>
            <person name="LaButti K."/>
            <person name="Viragh M."/>
            <person name="Koriabine M."/>
            <person name="Yan M."/>
            <person name="Riley R."/>
            <person name="Champramary S."/>
            <person name="Plett K.L."/>
            <person name="Tsai I.J."/>
            <person name="Slot J."/>
            <person name="Sipos G."/>
            <person name="Plett J."/>
            <person name="Nagy L.G."/>
            <person name="Grigoriev I.V."/>
        </authorList>
    </citation>
    <scope>NUCLEOTIDE SEQUENCE</scope>
    <source>
        <strain evidence="3">HWK02</strain>
    </source>
</reference>
<accession>A0AA39UVG9</accession>
<evidence type="ECO:0000256" key="2">
    <source>
        <dbReference type="SAM" id="Phobius"/>
    </source>
</evidence>
<sequence>MENGTSMDVISIVALALEGILYGLSLFMFSATIYVLIRRRRRDVENRGISTKMVLVACAFAALSTAHMIVDVHHVLYGFVYENDLLEGGPSAYFSDVSEVGFLLKVSLYSVQTALADAIVMYRRYVVWGSLWAILIPSIGWSSFAACAVGTIYYCSLNYQQGVFGHEIKHWMQVFFVSTLVTNISATGLLGYRIWSIDRNIVSHRHGKLNLTPPLQIIVDAGILYSVSLLAAIGCYAAESDGLFVVLDMISPIISVTFYMIIIRIDMAARSQANAKRVTRHSTGVQRSPSPWRSKDDIVMGPLQVHITQFHESHVDNGEGHTTDLGSECHSESGWTSIPV</sequence>
<name>A0AA39UVG9_9AGAR</name>
<dbReference type="AlphaFoldDB" id="A0AA39UVG9"/>
<gene>
    <name evidence="3" type="ORF">EDD18DRAFT_65510</name>
</gene>
<evidence type="ECO:0000313" key="4">
    <source>
        <dbReference type="Proteomes" id="UP001175228"/>
    </source>
</evidence>
<feature type="region of interest" description="Disordered" evidence="1">
    <location>
        <begin position="318"/>
        <end position="340"/>
    </location>
</feature>
<feature type="compositionally biased region" description="Basic and acidic residues" evidence="1">
    <location>
        <begin position="318"/>
        <end position="331"/>
    </location>
</feature>
<dbReference type="Proteomes" id="UP001175228">
    <property type="component" value="Unassembled WGS sequence"/>
</dbReference>
<comment type="caution">
    <text evidence="3">The sequence shown here is derived from an EMBL/GenBank/DDBJ whole genome shotgun (WGS) entry which is preliminary data.</text>
</comment>
<feature type="transmembrane region" description="Helical" evidence="2">
    <location>
        <begin position="174"/>
        <end position="195"/>
    </location>
</feature>
<proteinExistence type="predicted"/>
<keyword evidence="2" id="KW-0812">Transmembrane</keyword>
<evidence type="ECO:0000256" key="1">
    <source>
        <dbReference type="SAM" id="MobiDB-lite"/>
    </source>
</evidence>
<feature type="transmembrane region" description="Helical" evidence="2">
    <location>
        <begin position="243"/>
        <end position="262"/>
    </location>
</feature>
<keyword evidence="2" id="KW-1133">Transmembrane helix</keyword>
<feature type="transmembrane region" description="Helical" evidence="2">
    <location>
        <begin position="215"/>
        <end position="237"/>
    </location>
</feature>
<feature type="transmembrane region" description="Helical" evidence="2">
    <location>
        <begin position="132"/>
        <end position="154"/>
    </location>
</feature>
<dbReference type="EMBL" id="JAUEPU010000010">
    <property type="protein sequence ID" value="KAK0499214.1"/>
    <property type="molecule type" value="Genomic_DNA"/>
</dbReference>
<keyword evidence="2" id="KW-0472">Membrane</keyword>